<dbReference type="AlphaFoldDB" id="A0AAD1K8J8"/>
<name>A0AAD1K8J8_9GAMM</name>
<dbReference type="Gene3D" id="3.40.50.150">
    <property type="entry name" value="Vaccinia Virus protein VP39"/>
    <property type="match status" value="1"/>
</dbReference>
<accession>A0AAD1K8J8</accession>
<organism evidence="1 2">
    <name type="scientific">Shewanella algae</name>
    <dbReference type="NCBI Taxonomy" id="38313"/>
    <lineage>
        <taxon>Bacteria</taxon>
        <taxon>Pseudomonadati</taxon>
        <taxon>Pseudomonadota</taxon>
        <taxon>Gammaproteobacteria</taxon>
        <taxon>Alteromonadales</taxon>
        <taxon>Shewanellaceae</taxon>
        <taxon>Shewanella</taxon>
    </lineage>
</organism>
<dbReference type="Proteomes" id="UP000825078">
    <property type="component" value="Chromosome"/>
</dbReference>
<dbReference type="EMBL" id="AP024613">
    <property type="protein sequence ID" value="BCV44826.1"/>
    <property type="molecule type" value="Genomic_DNA"/>
</dbReference>
<proteinExistence type="predicted"/>
<dbReference type="InterPro" id="IPR029063">
    <property type="entry name" value="SAM-dependent_MTases_sf"/>
</dbReference>
<evidence type="ECO:0000313" key="1">
    <source>
        <dbReference type="EMBL" id="BCV44826.1"/>
    </source>
</evidence>
<protein>
    <submittedName>
        <fullName evidence="1">Uncharacterized protein</fullName>
    </submittedName>
</protein>
<gene>
    <name evidence="1" type="ORF">TUM17379_18440</name>
</gene>
<sequence length="44" mass="5006">MANGNSRMYHSKVLLKLLQQAGFYVDEDIDDIGLGHTLLRCKLK</sequence>
<evidence type="ECO:0000313" key="2">
    <source>
        <dbReference type="Proteomes" id="UP000825078"/>
    </source>
</evidence>
<reference evidence="1" key="1">
    <citation type="submission" date="2021-05" db="EMBL/GenBank/DDBJ databases">
        <title>Molecular characterization for Shewanella algae harboring chromosomal blaOXA-55-like strains isolated from clinical and environment sample.</title>
        <authorList>
            <person name="Ohama Y."/>
            <person name="Aoki K."/>
            <person name="Harada S."/>
            <person name="Moriya K."/>
            <person name="Ishii Y."/>
            <person name="Tateda K."/>
        </authorList>
    </citation>
    <scope>NUCLEOTIDE SEQUENCE</scope>
    <source>
        <strain evidence="1">TUM17379</strain>
    </source>
</reference>